<sequence length="67" mass="6750">MADATVACVEADAHVINVSTGLSGPSLLHQPQLVDALTFATAQRTLVAVAAGNEPMVGGSVLTRHPA</sequence>
<dbReference type="EMBL" id="CP023695">
    <property type="protein sequence ID" value="QEV16580.1"/>
    <property type="molecule type" value="Genomic_DNA"/>
</dbReference>
<protein>
    <recommendedName>
        <fullName evidence="3">Peptidase S8/S53 domain-containing protein</fullName>
    </recommendedName>
</protein>
<dbReference type="GO" id="GO:0004252">
    <property type="term" value="F:serine-type endopeptidase activity"/>
    <property type="evidence" value="ECO:0007669"/>
    <property type="project" value="InterPro"/>
</dbReference>
<dbReference type="KEGG" id="salw:CP975_02825"/>
<dbReference type="AlphaFoldDB" id="A0A5J6HDB1"/>
<accession>A0A5J6HDB1</accession>
<evidence type="ECO:0000313" key="1">
    <source>
        <dbReference type="EMBL" id="QEV16580.1"/>
    </source>
</evidence>
<proteinExistence type="predicted"/>
<dbReference type="SUPFAM" id="SSF52743">
    <property type="entry name" value="Subtilisin-like"/>
    <property type="match status" value="1"/>
</dbReference>
<reference evidence="1 2" key="1">
    <citation type="submission" date="2017-09" db="EMBL/GenBank/DDBJ databases">
        <authorList>
            <person name="Lee N."/>
            <person name="Cho B.-K."/>
        </authorList>
    </citation>
    <scope>NUCLEOTIDE SEQUENCE [LARGE SCALE GENOMIC DNA]</scope>
    <source>
        <strain evidence="1 2">ATCC 12461</strain>
    </source>
</reference>
<dbReference type="Gene3D" id="3.40.50.200">
    <property type="entry name" value="Peptidase S8/S53 domain"/>
    <property type="match status" value="1"/>
</dbReference>
<name>A0A5J6HDB1_STRAD</name>
<organism evidence="1 2">
    <name type="scientific">Streptomyces alboniger</name>
    <dbReference type="NCBI Taxonomy" id="132473"/>
    <lineage>
        <taxon>Bacteria</taxon>
        <taxon>Bacillati</taxon>
        <taxon>Actinomycetota</taxon>
        <taxon>Actinomycetes</taxon>
        <taxon>Kitasatosporales</taxon>
        <taxon>Streptomycetaceae</taxon>
        <taxon>Streptomyces</taxon>
        <taxon>Streptomyces aurantiacus group</taxon>
    </lineage>
</organism>
<dbReference type="InterPro" id="IPR036852">
    <property type="entry name" value="Peptidase_S8/S53_dom_sf"/>
</dbReference>
<gene>
    <name evidence="1" type="ORF">CP975_02825</name>
</gene>
<keyword evidence="2" id="KW-1185">Reference proteome</keyword>
<evidence type="ECO:0008006" key="3">
    <source>
        <dbReference type="Google" id="ProtNLM"/>
    </source>
</evidence>
<dbReference type="Proteomes" id="UP000326553">
    <property type="component" value="Chromosome"/>
</dbReference>
<dbReference type="GO" id="GO:0006508">
    <property type="term" value="P:proteolysis"/>
    <property type="evidence" value="ECO:0007669"/>
    <property type="project" value="InterPro"/>
</dbReference>
<evidence type="ECO:0000313" key="2">
    <source>
        <dbReference type="Proteomes" id="UP000326553"/>
    </source>
</evidence>